<name>A0AAE1BGV6_PETCI</name>
<sequence>MQYLGGISQFWKKTALIPGKLGRRLAGRLHNGHSHISPRARIPSPSGPSHQCKWEGIAESQAHSCSSILLACAPPPACGHTVNRHHCRLQHHLTSSYTQRFWQ</sequence>
<organism evidence="1 2">
    <name type="scientific">Petrolisthes cinctipes</name>
    <name type="common">Flat porcelain crab</name>
    <dbReference type="NCBI Taxonomy" id="88211"/>
    <lineage>
        <taxon>Eukaryota</taxon>
        <taxon>Metazoa</taxon>
        <taxon>Ecdysozoa</taxon>
        <taxon>Arthropoda</taxon>
        <taxon>Crustacea</taxon>
        <taxon>Multicrustacea</taxon>
        <taxon>Malacostraca</taxon>
        <taxon>Eumalacostraca</taxon>
        <taxon>Eucarida</taxon>
        <taxon>Decapoda</taxon>
        <taxon>Pleocyemata</taxon>
        <taxon>Anomura</taxon>
        <taxon>Galatheoidea</taxon>
        <taxon>Porcellanidae</taxon>
        <taxon>Petrolisthes</taxon>
    </lineage>
</organism>
<proteinExistence type="predicted"/>
<dbReference type="EMBL" id="JAWQEG010008323">
    <property type="protein sequence ID" value="KAK3850551.1"/>
    <property type="molecule type" value="Genomic_DNA"/>
</dbReference>
<reference evidence="1" key="1">
    <citation type="submission" date="2023-10" db="EMBL/GenBank/DDBJ databases">
        <title>Genome assemblies of two species of porcelain crab, Petrolisthes cinctipes and Petrolisthes manimaculis (Anomura: Porcellanidae).</title>
        <authorList>
            <person name="Angst P."/>
        </authorList>
    </citation>
    <scope>NUCLEOTIDE SEQUENCE</scope>
    <source>
        <strain evidence="1">PB745_01</strain>
        <tissue evidence="1">Gill</tissue>
    </source>
</reference>
<evidence type="ECO:0000313" key="1">
    <source>
        <dbReference type="EMBL" id="KAK3850551.1"/>
    </source>
</evidence>
<comment type="caution">
    <text evidence="1">The sequence shown here is derived from an EMBL/GenBank/DDBJ whole genome shotgun (WGS) entry which is preliminary data.</text>
</comment>
<evidence type="ECO:0000313" key="2">
    <source>
        <dbReference type="Proteomes" id="UP001286313"/>
    </source>
</evidence>
<gene>
    <name evidence="1" type="ORF">Pcinc_042756</name>
</gene>
<dbReference type="AlphaFoldDB" id="A0AAE1BGV6"/>
<keyword evidence="2" id="KW-1185">Reference proteome</keyword>
<protein>
    <submittedName>
        <fullName evidence="1">Uncharacterized protein</fullName>
    </submittedName>
</protein>
<accession>A0AAE1BGV6</accession>
<dbReference type="Proteomes" id="UP001286313">
    <property type="component" value="Unassembled WGS sequence"/>
</dbReference>